<dbReference type="Pfam" id="PF20241">
    <property type="entry name" value="DUF6598"/>
    <property type="match status" value="1"/>
</dbReference>
<reference evidence="3" key="1">
    <citation type="submission" date="2020-07" db="EMBL/GenBank/DDBJ databases">
        <title>Genome sequence and genetic diversity analysis of an under-domesticated orphan crop, white fonio (Digitaria exilis).</title>
        <authorList>
            <person name="Bennetzen J.L."/>
            <person name="Chen S."/>
            <person name="Ma X."/>
            <person name="Wang X."/>
            <person name="Yssel A.E.J."/>
            <person name="Chaluvadi S.R."/>
            <person name="Johnson M."/>
            <person name="Gangashetty P."/>
            <person name="Hamidou F."/>
            <person name="Sanogo M.D."/>
            <person name="Zwaenepoel A."/>
            <person name="Wallace J."/>
            <person name="Van De Peer Y."/>
            <person name="Van Deynze A."/>
        </authorList>
    </citation>
    <scope>NUCLEOTIDE SEQUENCE</scope>
    <source>
        <tissue evidence="3">Leaves</tissue>
    </source>
</reference>
<keyword evidence="4" id="KW-1185">Reference proteome</keyword>
<evidence type="ECO:0000256" key="1">
    <source>
        <dbReference type="SAM" id="MobiDB-lite"/>
    </source>
</evidence>
<gene>
    <name evidence="3" type="ORF">HU200_046390</name>
</gene>
<organism evidence="3 4">
    <name type="scientific">Digitaria exilis</name>
    <dbReference type="NCBI Taxonomy" id="1010633"/>
    <lineage>
        <taxon>Eukaryota</taxon>
        <taxon>Viridiplantae</taxon>
        <taxon>Streptophyta</taxon>
        <taxon>Embryophyta</taxon>
        <taxon>Tracheophyta</taxon>
        <taxon>Spermatophyta</taxon>
        <taxon>Magnoliopsida</taxon>
        <taxon>Liliopsida</taxon>
        <taxon>Poales</taxon>
        <taxon>Poaceae</taxon>
        <taxon>PACMAD clade</taxon>
        <taxon>Panicoideae</taxon>
        <taxon>Panicodae</taxon>
        <taxon>Paniceae</taxon>
        <taxon>Anthephorinae</taxon>
        <taxon>Digitaria</taxon>
    </lineage>
</organism>
<feature type="domain" description="DUF6598" evidence="2">
    <location>
        <begin position="151"/>
        <end position="276"/>
    </location>
</feature>
<feature type="compositionally biased region" description="Acidic residues" evidence="1">
    <location>
        <begin position="45"/>
        <end position="66"/>
    </location>
</feature>
<comment type="caution">
    <text evidence="3">The sequence shown here is derived from an EMBL/GenBank/DDBJ whole genome shotgun (WGS) entry which is preliminary data.</text>
</comment>
<proteinExistence type="predicted"/>
<name>A0A835EDS7_9POAL</name>
<accession>A0A835EDS7</accession>
<dbReference type="OrthoDB" id="586414at2759"/>
<dbReference type="PANTHER" id="PTHR33065:SF96">
    <property type="entry name" value="DUF6598 DOMAIN-CONTAINING PROTEIN"/>
    <property type="match status" value="1"/>
</dbReference>
<evidence type="ECO:0000259" key="2">
    <source>
        <dbReference type="Pfam" id="PF20241"/>
    </source>
</evidence>
<dbReference type="Proteomes" id="UP000636709">
    <property type="component" value="Unassembled WGS sequence"/>
</dbReference>
<sequence length="276" mass="30668">METEVGGSELAVPSIPGRGKKRPPSPAAPPSDDVEDLPMSTNSDDGCDDDWNFGDSGSEEDEEENQGTDGPFTVDNFPKFSSDHFEQTTTLYMYPGIYVRGPSPLVFTVHSRTILSISQMVITVIGLVDVSINNARIIDCSKHCRCNPTDLLQLIDLKIAGYRHTQHEPAKIFGFFAARDKVEPLRNYVYRRGIDNYEAVPVNRKTGMARLSLVGAAKGIVITSQALFEFELCVRTEDPSEDGPKRDVLIKWCTEITNIHETESFVKTGRLYGEKC</sequence>
<dbReference type="AlphaFoldDB" id="A0A835EDS7"/>
<evidence type="ECO:0000313" key="4">
    <source>
        <dbReference type="Proteomes" id="UP000636709"/>
    </source>
</evidence>
<dbReference type="PANTHER" id="PTHR33065">
    <property type="entry name" value="OS07G0486400 PROTEIN"/>
    <property type="match status" value="1"/>
</dbReference>
<protein>
    <recommendedName>
        <fullName evidence="2">DUF6598 domain-containing protein</fullName>
    </recommendedName>
</protein>
<dbReference type="InterPro" id="IPR046533">
    <property type="entry name" value="DUF6598"/>
</dbReference>
<evidence type="ECO:0000313" key="3">
    <source>
        <dbReference type="EMBL" id="KAF8677905.1"/>
    </source>
</evidence>
<feature type="region of interest" description="Disordered" evidence="1">
    <location>
        <begin position="1"/>
        <end position="74"/>
    </location>
</feature>
<dbReference type="EMBL" id="JACEFO010002138">
    <property type="protein sequence ID" value="KAF8677905.1"/>
    <property type="molecule type" value="Genomic_DNA"/>
</dbReference>